<dbReference type="Gene3D" id="1.10.8.730">
    <property type="match status" value="1"/>
</dbReference>
<accession>A0ABD4Z0L3</accession>
<evidence type="ECO:0000256" key="1">
    <source>
        <dbReference type="ARBA" id="ARBA00006512"/>
    </source>
</evidence>
<dbReference type="InterPro" id="IPR018145">
    <property type="entry name" value="CagE_TrbE_VirB_cntrl_dom"/>
</dbReference>
<dbReference type="Gene3D" id="3.40.50.300">
    <property type="entry name" value="P-loop containing nucleotide triphosphate hydrolases"/>
    <property type="match status" value="1"/>
</dbReference>
<evidence type="ECO:0000313" key="6">
    <source>
        <dbReference type="Proteomes" id="UP001158644"/>
    </source>
</evidence>
<dbReference type="Pfam" id="PF19044">
    <property type="entry name" value="P-loop_TraG"/>
    <property type="match status" value="1"/>
</dbReference>
<dbReference type="InterPro" id="IPR027417">
    <property type="entry name" value="P-loop_NTPase"/>
</dbReference>
<evidence type="ECO:0000259" key="4">
    <source>
        <dbReference type="SMART" id="SM00382"/>
    </source>
</evidence>
<organism evidence="5 6">
    <name type="scientific">Achromobacter mucicolens</name>
    <dbReference type="NCBI Taxonomy" id="1389922"/>
    <lineage>
        <taxon>Bacteria</taxon>
        <taxon>Pseudomonadati</taxon>
        <taxon>Pseudomonadota</taxon>
        <taxon>Betaproteobacteria</taxon>
        <taxon>Burkholderiales</taxon>
        <taxon>Alcaligenaceae</taxon>
        <taxon>Achromobacter</taxon>
    </lineage>
</organism>
<dbReference type="SUPFAM" id="SSF52540">
    <property type="entry name" value="P-loop containing nucleoside triphosphate hydrolases"/>
    <property type="match status" value="1"/>
</dbReference>
<dbReference type="PANTHER" id="PTHR30121">
    <property type="entry name" value="UNCHARACTERIZED PROTEIN YJGR-RELATED"/>
    <property type="match status" value="1"/>
</dbReference>
<dbReference type="PANTHER" id="PTHR30121:SF12">
    <property type="entry name" value="TYPE IV SECRETION SYSTEM PROTEIN CAGE"/>
    <property type="match status" value="1"/>
</dbReference>
<dbReference type="Proteomes" id="UP001158644">
    <property type="component" value="Unassembled WGS sequence"/>
</dbReference>
<keyword evidence="2" id="KW-0547">Nucleotide-binding</keyword>
<dbReference type="InterPro" id="IPR003593">
    <property type="entry name" value="AAA+_ATPase"/>
</dbReference>
<feature type="domain" description="AAA+ ATPase" evidence="4">
    <location>
        <begin position="440"/>
        <end position="703"/>
    </location>
</feature>
<protein>
    <submittedName>
        <fullName evidence="5">Conjugal transfer protein TrbE</fullName>
    </submittedName>
</protein>
<dbReference type="InterPro" id="IPR051162">
    <property type="entry name" value="T4SS_component"/>
</dbReference>
<dbReference type="AlphaFoldDB" id="A0ABD4Z0L3"/>
<sequence length="824" mass="90640">MLNLAEYRKRPAQLSDWLPWAALVADGVVLNKDGAFQRTLKFRGPDLDSATESELVAVTARLNNALKRFGSGWALFVQADRREAGDYPASSFPEPLSWLIDEERRAVFEEADSHFESVYHITVLWQPPEDTRARAGRVLYENAARRGVDWRERLQGFMAETQRFAGLLDGVMPEVRWLDSAETLTYLHDAISTRPHPVGVPDVPCHLDALLADSPLVGGVAPMLGGEHLRVLSVRGFPTRTWPGLLDDLNRLGFAYRWMTRFICLDKSEAEGELKRLRRHWFAKRKSVLALLRETLTQQESPLVDSDADNKAADADAALQELGADDVAYGYLTATVVVMDADAAVADEKLRLAARAIEARGFVVVPETLNSVEAWLSSLPGHVYANVRQWLVSTLNLAHLMPASAVWAGQERNHHLDGPPLIVTRTDGATPFRLVTHIGDVGHTVVVGPTGAGKSVLLALLVLQFRRYARSRIYIFEMGRSLRASILGLSGEYYDLGLEGEAAFQPLVRVDDPAHRSQAAEWVEGRLAMEGVTVGPEEKAAVWSALGSLASAPRSQRTITGLSALLQSNRLRQALAPYVLGGAYGRLLDADHDRLGTADVMGFEMEELMPSKAAANAVIRYLFARLDERFDGAPSLLVLDEAWLFLDDPVFAARLREWLKTLRKKNVSVIFATQSLADIRDSSIAPAIIESCANRIFLANPQAVEPQIRTIYEGFGLNARQIQLVAHASPKRDYYYQSRLGNRMFDLGLGPVALAFAGASTPQDQRAIDKVLAEHGPDGFAPAWLAYRGLDWAAELIDAAPAHARAGTAFVPVSLVPDVSEVSS</sequence>
<dbReference type="SMART" id="SM00382">
    <property type="entry name" value="AAA"/>
    <property type="match status" value="1"/>
</dbReference>
<comment type="similarity">
    <text evidence="1">Belongs to the TrbE/VirB4 family.</text>
</comment>
<dbReference type="EMBL" id="JAOBZK010000040">
    <property type="protein sequence ID" value="MDH1180874.1"/>
    <property type="molecule type" value="Genomic_DNA"/>
</dbReference>
<comment type="caution">
    <text evidence="5">The sequence shown here is derived from an EMBL/GenBank/DDBJ whole genome shotgun (WGS) entry which is preliminary data.</text>
</comment>
<dbReference type="CDD" id="cd01127">
    <property type="entry name" value="TrwB_TraG_TraD_VirD4"/>
    <property type="match status" value="1"/>
</dbReference>
<dbReference type="InterPro" id="IPR043964">
    <property type="entry name" value="P-loop_TraG"/>
</dbReference>
<gene>
    <name evidence="5" type="primary">trbE</name>
    <name evidence="5" type="ORF">N5C72_22565</name>
</gene>
<evidence type="ECO:0000256" key="3">
    <source>
        <dbReference type="ARBA" id="ARBA00022840"/>
    </source>
</evidence>
<dbReference type="Pfam" id="PF03135">
    <property type="entry name" value="CagE_TrbE_VirB"/>
    <property type="match status" value="1"/>
</dbReference>
<evidence type="ECO:0000313" key="5">
    <source>
        <dbReference type="EMBL" id="MDH1180874.1"/>
    </source>
</evidence>
<reference evidence="5 6" key="1">
    <citation type="submission" date="2022-09" db="EMBL/GenBank/DDBJ databases">
        <title>Intensive care unit water sources are persistently colonized with multi-drug resistant bacteria and are the site of extensive horizontal gene transfer of antibiotic resistance genes.</title>
        <authorList>
            <person name="Diorio-Toth L."/>
        </authorList>
    </citation>
    <scope>NUCLEOTIDE SEQUENCE [LARGE SCALE GENOMIC DNA]</scope>
    <source>
        <strain evidence="5 6">GD03967</strain>
    </source>
</reference>
<proteinExistence type="inferred from homology"/>
<name>A0ABD4Z0L3_9BURK</name>
<keyword evidence="3" id="KW-0067">ATP-binding</keyword>
<dbReference type="RefSeq" id="WP_279991831.1">
    <property type="nucleotide sequence ID" value="NZ_JAOBZK010000040.1"/>
</dbReference>
<dbReference type="GO" id="GO:0005524">
    <property type="term" value="F:ATP binding"/>
    <property type="evidence" value="ECO:0007669"/>
    <property type="project" value="UniProtKB-KW"/>
</dbReference>
<dbReference type="NCBIfam" id="NF010447">
    <property type="entry name" value="PRK13873.1"/>
    <property type="match status" value="1"/>
</dbReference>
<evidence type="ECO:0000256" key="2">
    <source>
        <dbReference type="ARBA" id="ARBA00022741"/>
    </source>
</evidence>